<evidence type="ECO:0000256" key="5">
    <source>
        <dbReference type="HAMAP-Rule" id="MF_00902"/>
    </source>
</evidence>
<feature type="transmembrane region" description="Helical" evidence="5">
    <location>
        <begin position="20"/>
        <end position="37"/>
    </location>
</feature>
<evidence type="ECO:0000313" key="7">
    <source>
        <dbReference type="Proteomes" id="UP000241436"/>
    </source>
</evidence>
<sequence>MSDEKMAFFSHLEELRKRILISIVAIGIGFIVTFNYSETILRVLKRPLTTDLIFSRTYPFLRSAPRQGPPVDLFFLAPAEAFWMHMKIAIFAGLLLVLPIVLYQIWKFIAPGLLAHEKRYALPFVVLSTVFFFCGLLFCFYLVLPFALNFLLTYKTENLKPMISIGNYMDFTTKVLLGFGVVFELPLVIGLAAKIGLVTPQVLAKNRKYAILAVFTIAAILTPTPDVFNQTLMAVPMYLLYEVGILGARILVKKPAVTSQEATEGV</sequence>
<comment type="subunit">
    <text evidence="5">Forms a complex with TatA.</text>
</comment>
<dbReference type="AlphaFoldDB" id="A0A2T4TYY1"/>
<gene>
    <name evidence="5 6" type="primary">tatC</name>
    <name evidence="6" type="ORF">CLG94_04590</name>
</gene>
<feature type="transmembrane region" description="Helical" evidence="5">
    <location>
        <begin position="234"/>
        <end position="252"/>
    </location>
</feature>
<comment type="subcellular location">
    <subcellularLocation>
        <location evidence="5">Cell membrane</location>
        <topology evidence="5">Multi-pass membrane protein</topology>
    </subcellularLocation>
    <subcellularLocation>
        <location evidence="1">Membrane</location>
        <topology evidence="1">Multi-pass membrane protein</topology>
    </subcellularLocation>
</comment>
<feature type="transmembrane region" description="Helical" evidence="5">
    <location>
        <begin position="124"/>
        <end position="152"/>
    </location>
</feature>
<keyword evidence="4 5" id="KW-0472">Membrane</keyword>
<dbReference type="GO" id="GO:0043953">
    <property type="term" value="P:protein transport by the Tat complex"/>
    <property type="evidence" value="ECO:0007669"/>
    <property type="project" value="UniProtKB-UniRule"/>
</dbReference>
<evidence type="ECO:0000313" key="6">
    <source>
        <dbReference type="EMBL" id="PTL36320.1"/>
    </source>
</evidence>
<dbReference type="OrthoDB" id="9777044at2"/>
<reference evidence="6 7" key="1">
    <citation type="submission" date="2017-09" db="EMBL/GenBank/DDBJ databases">
        <title>Bloom of a denitrifying methanotroph, Candidatus Methylomirabilis limnetica, in a deep stratified lake.</title>
        <authorList>
            <person name="Graf J.S."/>
            <person name="Marchant H.K."/>
            <person name="Tienken D."/>
            <person name="Hach P.F."/>
            <person name="Brand A."/>
            <person name="Schubert C.J."/>
            <person name="Kuypers M.M."/>
            <person name="Milucka J."/>
        </authorList>
    </citation>
    <scope>NUCLEOTIDE SEQUENCE [LARGE SCALE GENOMIC DNA]</scope>
    <source>
        <strain evidence="6 7">Zug</strain>
    </source>
</reference>
<keyword evidence="3 5" id="KW-1133">Transmembrane helix</keyword>
<dbReference type="Pfam" id="PF00902">
    <property type="entry name" value="TatC"/>
    <property type="match status" value="1"/>
</dbReference>
<proteinExistence type="inferred from homology"/>
<keyword evidence="5" id="KW-0653">Protein transport</keyword>
<evidence type="ECO:0000256" key="4">
    <source>
        <dbReference type="ARBA" id="ARBA00023136"/>
    </source>
</evidence>
<dbReference type="InterPro" id="IPR002033">
    <property type="entry name" value="TatC"/>
</dbReference>
<dbReference type="PROSITE" id="PS01218">
    <property type="entry name" value="TATC"/>
    <property type="match status" value="1"/>
</dbReference>
<feature type="transmembrane region" description="Helical" evidence="5">
    <location>
        <begin position="82"/>
        <end position="103"/>
    </location>
</feature>
<dbReference type="GO" id="GO:0009977">
    <property type="term" value="F:proton motive force dependent protein transmembrane transporter activity"/>
    <property type="evidence" value="ECO:0007669"/>
    <property type="project" value="TreeGrafter"/>
</dbReference>
<dbReference type="Proteomes" id="UP000241436">
    <property type="component" value="Unassembled WGS sequence"/>
</dbReference>
<keyword evidence="2 5" id="KW-0812">Transmembrane</keyword>
<dbReference type="NCBIfam" id="TIGR00945">
    <property type="entry name" value="tatC"/>
    <property type="match status" value="1"/>
</dbReference>
<comment type="caution">
    <text evidence="6">The sequence shown here is derived from an EMBL/GenBank/DDBJ whole genome shotgun (WGS) entry which is preliminary data.</text>
</comment>
<comment type="function">
    <text evidence="5">Part of the twin-arginine translocation (Tat) system that transports large folded proteins containing a characteristic twin-arginine motif in their signal peptide across membranes.</text>
</comment>
<dbReference type="PANTHER" id="PTHR30371:SF0">
    <property type="entry name" value="SEC-INDEPENDENT PROTEIN TRANSLOCASE PROTEIN TATC, CHLOROPLASTIC-RELATED"/>
    <property type="match status" value="1"/>
</dbReference>
<dbReference type="GO" id="GO:0033281">
    <property type="term" value="C:TAT protein transport complex"/>
    <property type="evidence" value="ECO:0007669"/>
    <property type="project" value="UniProtKB-UniRule"/>
</dbReference>
<organism evidence="6 7">
    <name type="scientific">Candidatus Methylomirabilis limnetica</name>
    <dbReference type="NCBI Taxonomy" id="2033718"/>
    <lineage>
        <taxon>Bacteria</taxon>
        <taxon>Candidatus Methylomirabilota</taxon>
        <taxon>Candidatus Methylomirabilia</taxon>
        <taxon>Candidatus Methylomirabilales</taxon>
        <taxon>Candidatus Methylomirabilaceae</taxon>
        <taxon>Candidatus Methylomirabilis</taxon>
    </lineage>
</organism>
<keyword evidence="5" id="KW-1003">Cell membrane</keyword>
<dbReference type="PRINTS" id="PR01840">
    <property type="entry name" value="TATCFAMILY"/>
</dbReference>
<dbReference type="InterPro" id="IPR019820">
    <property type="entry name" value="Sec-indep_translocase_CS"/>
</dbReference>
<dbReference type="EMBL" id="NVQC01000016">
    <property type="protein sequence ID" value="PTL36320.1"/>
    <property type="molecule type" value="Genomic_DNA"/>
</dbReference>
<evidence type="ECO:0000256" key="1">
    <source>
        <dbReference type="ARBA" id="ARBA00004141"/>
    </source>
</evidence>
<accession>A0A2T4TYY1</accession>
<dbReference type="HAMAP" id="MF_00902">
    <property type="entry name" value="TatC"/>
    <property type="match status" value="1"/>
</dbReference>
<evidence type="ECO:0000256" key="3">
    <source>
        <dbReference type="ARBA" id="ARBA00022989"/>
    </source>
</evidence>
<evidence type="ECO:0000256" key="2">
    <source>
        <dbReference type="ARBA" id="ARBA00022692"/>
    </source>
</evidence>
<comment type="similarity">
    <text evidence="5">Belongs to the TatC family.</text>
</comment>
<protein>
    <recommendedName>
        <fullName evidence="5">Sec-independent protein translocase protein TatC</fullName>
    </recommendedName>
</protein>
<keyword evidence="5" id="KW-0813">Transport</keyword>
<dbReference type="PANTHER" id="PTHR30371">
    <property type="entry name" value="SEC-INDEPENDENT PROTEIN TRANSLOCASE PROTEIN TATC"/>
    <property type="match status" value="1"/>
</dbReference>
<reference evidence="7" key="2">
    <citation type="journal article" date="2018" name="Environ. Microbiol.">
        <title>Bloom of a denitrifying methanotroph, 'Candidatus Methylomirabilis limnetica', in a deep stratified lake.</title>
        <authorList>
            <person name="Graf J.S."/>
            <person name="Mayr M.J."/>
            <person name="Marchant H.K."/>
            <person name="Tienken D."/>
            <person name="Hach P.F."/>
            <person name="Brand A."/>
            <person name="Schubert C.J."/>
            <person name="Kuypers M.M."/>
            <person name="Milucka J."/>
        </authorList>
    </citation>
    <scope>NUCLEOTIDE SEQUENCE [LARGE SCALE GENOMIC DNA]</scope>
    <source>
        <strain evidence="7">Zug</strain>
    </source>
</reference>
<name>A0A2T4TYY1_9BACT</name>
<feature type="transmembrane region" description="Helical" evidence="5">
    <location>
        <begin position="175"/>
        <end position="197"/>
    </location>
</feature>
<feature type="transmembrane region" description="Helical" evidence="5">
    <location>
        <begin position="209"/>
        <end position="228"/>
    </location>
</feature>
<keyword evidence="7" id="KW-1185">Reference proteome</keyword>
<dbReference type="RefSeq" id="WP_107561695.1">
    <property type="nucleotide sequence ID" value="NZ_NVQC01000016.1"/>
</dbReference>
<keyword evidence="5" id="KW-0811">Translocation</keyword>
<dbReference type="GO" id="GO:0065002">
    <property type="term" value="P:intracellular protein transmembrane transport"/>
    <property type="evidence" value="ECO:0007669"/>
    <property type="project" value="TreeGrafter"/>
</dbReference>